<evidence type="ECO:0000313" key="1">
    <source>
        <dbReference type="EMBL" id="ETO17676.1"/>
    </source>
</evidence>
<dbReference type="AlphaFoldDB" id="X6MVJ9"/>
<proteinExistence type="predicted"/>
<gene>
    <name evidence="1" type="ORF">RFI_19645</name>
</gene>
<keyword evidence="2" id="KW-1185">Reference proteome</keyword>
<reference evidence="1 2" key="1">
    <citation type="journal article" date="2013" name="Curr. Biol.">
        <title>The Genome of the Foraminiferan Reticulomyxa filosa.</title>
        <authorList>
            <person name="Glockner G."/>
            <person name="Hulsmann N."/>
            <person name="Schleicher M."/>
            <person name="Noegel A.A."/>
            <person name="Eichinger L."/>
            <person name="Gallinger C."/>
            <person name="Pawlowski J."/>
            <person name="Sierra R."/>
            <person name="Euteneuer U."/>
            <person name="Pillet L."/>
            <person name="Moustafa A."/>
            <person name="Platzer M."/>
            <person name="Groth M."/>
            <person name="Szafranski K."/>
            <person name="Schliwa M."/>
        </authorList>
    </citation>
    <scope>NUCLEOTIDE SEQUENCE [LARGE SCALE GENOMIC DNA]</scope>
</reference>
<accession>X6MVJ9</accession>
<sequence>RQEYQSIKTRENFRSEILESQMENKKWYGHKTVNPYFDLMKQRQKTATTALSKSHHHDNHNKKFKQHLSSHSLAEALFPTRAFLHSTTQSDDVDIAVVETNSSPWWSEPCFSILFETPTKRCLEMEREEIHLHAYMHTYKYIYMYMYHIMCVPKKKKNAIAKT</sequence>
<organism evidence="1 2">
    <name type="scientific">Reticulomyxa filosa</name>
    <dbReference type="NCBI Taxonomy" id="46433"/>
    <lineage>
        <taxon>Eukaryota</taxon>
        <taxon>Sar</taxon>
        <taxon>Rhizaria</taxon>
        <taxon>Retaria</taxon>
        <taxon>Foraminifera</taxon>
        <taxon>Monothalamids</taxon>
        <taxon>Reticulomyxidae</taxon>
        <taxon>Reticulomyxa</taxon>
    </lineage>
</organism>
<feature type="non-terminal residue" evidence="1">
    <location>
        <position position="1"/>
    </location>
</feature>
<comment type="caution">
    <text evidence="1">The sequence shown here is derived from an EMBL/GenBank/DDBJ whole genome shotgun (WGS) entry which is preliminary data.</text>
</comment>
<dbReference type="EMBL" id="ASPP01016193">
    <property type="protein sequence ID" value="ETO17676.1"/>
    <property type="molecule type" value="Genomic_DNA"/>
</dbReference>
<evidence type="ECO:0000313" key="2">
    <source>
        <dbReference type="Proteomes" id="UP000023152"/>
    </source>
</evidence>
<dbReference type="Proteomes" id="UP000023152">
    <property type="component" value="Unassembled WGS sequence"/>
</dbReference>
<protein>
    <submittedName>
        <fullName evidence="1">Uncharacterized protein</fullName>
    </submittedName>
</protein>
<name>X6MVJ9_RETFI</name>